<sequence>MVKNNDTIRPSSDSEINPTDMQTVLNLIRNFAAKALQILQIRIYSAKDQLTVLLELQHSYDDTATPIRRIPDEVLAAIIYQAEPRLEIVNNF</sequence>
<proteinExistence type="predicted"/>
<gene>
    <name evidence="1" type="ORF">M422DRAFT_778253</name>
</gene>
<dbReference type="EMBL" id="KN837104">
    <property type="protein sequence ID" value="KIJ46998.1"/>
    <property type="molecule type" value="Genomic_DNA"/>
</dbReference>
<name>A0A0C9W5E7_SPHS4</name>
<dbReference type="HOGENOM" id="CLU_2419171_0_0_1"/>
<evidence type="ECO:0000313" key="1">
    <source>
        <dbReference type="EMBL" id="KIJ46998.1"/>
    </source>
</evidence>
<reference evidence="1 2" key="1">
    <citation type="submission" date="2014-06" db="EMBL/GenBank/DDBJ databases">
        <title>Evolutionary Origins and Diversification of the Mycorrhizal Mutualists.</title>
        <authorList>
            <consortium name="DOE Joint Genome Institute"/>
            <consortium name="Mycorrhizal Genomics Consortium"/>
            <person name="Kohler A."/>
            <person name="Kuo A."/>
            <person name="Nagy L.G."/>
            <person name="Floudas D."/>
            <person name="Copeland A."/>
            <person name="Barry K.W."/>
            <person name="Cichocki N."/>
            <person name="Veneault-Fourrey C."/>
            <person name="LaButti K."/>
            <person name="Lindquist E.A."/>
            <person name="Lipzen A."/>
            <person name="Lundell T."/>
            <person name="Morin E."/>
            <person name="Murat C."/>
            <person name="Riley R."/>
            <person name="Ohm R."/>
            <person name="Sun H."/>
            <person name="Tunlid A."/>
            <person name="Henrissat B."/>
            <person name="Grigoriev I.V."/>
            <person name="Hibbett D.S."/>
            <person name="Martin F."/>
        </authorList>
    </citation>
    <scope>NUCLEOTIDE SEQUENCE [LARGE SCALE GENOMIC DNA]</scope>
    <source>
        <strain evidence="1 2">SS14</strain>
    </source>
</reference>
<accession>A0A0C9W5E7</accession>
<keyword evidence="2" id="KW-1185">Reference proteome</keyword>
<dbReference type="AlphaFoldDB" id="A0A0C9W5E7"/>
<dbReference type="Proteomes" id="UP000054279">
    <property type="component" value="Unassembled WGS sequence"/>
</dbReference>
<organism evidence="1 2">
    <name type="scientific">Sphaerobolus stellatus (strain SS14)</name>
    <dbReference type="NCBI Taxonomy" id="990650"/>
    <lineage>
        <taxon>Eukaryota</taxon>
        <taxon>Fungi</taxon>
        <taxon>Dikarya</taxon>
        <taxon>Basidiomycota</taxon>
        <taxon>Agaricomycotina</taxon>
        <taxon>Agaricomycetes</taxon>
        <taxon>Phallomycetidae</taxon>
        <taxon>Geastrales</taxon>
        <taxon>Sphaerobolaceae</taxon>
        <taxon>Sphaerobolus</taxon>
    </lineage>
</organism>
<protein>
    <submittedName>
        <fullName evidence="1">Uncharacterized protein</fullName>
    </submittedName>
</protein>
<feature type="non-terminal residue" evidence="1">
    <location>
        <position position="92"/>
    </location>
</feature>
<evidence type="ECO:0000313" key="2">
    <source>
        <dbReference type="Proteomes" id="UP000054279"/>
    </source>
</evidence>